<gene>
    <name evidence="1" type="ORF">IRJ16_08765</name>
</gene>
<comment type="caution">
    <text evidence="1">The sequence shown here is derived from an EMBL/GenBank/DDBJ whole genome shotgun (WGS) entry which is preliminary data.</text>
</comment>
<sequence>MLSILLFVAMIYGFKTIAQINVSEISYAIRVERGYATTEQDYILVHNGFRYLVKNRQTYNKNNLDSVYVWKPEGYIQYSSKDLAKDKQLLSFYRINQTVKLTFITNGWIRINTSAFNIGHHDRIKKILYYSDERNKEHLYRLRYN</sequence>
<organism evidence="1 2">
    <name type="scientific">Mucilaginibacter myungsuensis</name>
    <dbReference type="NCBI Taxonomy" id="649104"/>
    <lineage>
        <taxon>Bacteria</taxon>
        <taxon>Pseudomonadati</taxon>
        <taxon>Bacteroidota</taxon>
        <taxon>Sphingobacteriia</taxon>
        <taxon>Sphingobacteriales</taxon>
        <taxon>Sphingobacteriaceae</taxon>
        <taxon>Mucilaginibacter</taxon>
    </lineage>
</organism>
<dbReference type="AlphaFoldDB" id="A0A929KUT8"/>
<dbReference type="Proteomes" id="UP000622475">
    <property type="component" value="Unassembled WGS sequence"/>
</dbReference>
<evidence type="ECO:0000313" key="2">
    <source>
        <dbReference type="Proteomes" id="UP000622475"/>
    </source>
</evidence>
<name>A0A929KUT8_9SPHI</name>
<keyword evidence="2" id="KW-1185">Reference proteome</keyword>
<reference evidence="1" key="1">
    <citation type="submission" date="2020-10" db="EMBL/GenBank/DDBJ databases">
        <title>Mucilaginibacter mali sp. nov., isolated from rhizosphere soil of apple orchard.</title>
        <authorList>
            <person name="Lee J.-S."/>
            <person name="Kim H.S."/>
            <person name="Kim J.-S."/>
        </authorList>
    </citation>
    <scope>NUCLEOTIDE SEQUENCE</scope>
    <source>
        <strain evidence="1">KCTC 22746</strain>
    </source>
</reference>
<protein>
    <submittedName>
        <fullName evidence="1">Uncharacterized protein</fullName>
    </submittedName>
</protein>
<dbReference type="EMBL" id="JADFFL010000003">
    <property type="protein sequence ID" value="MBE9661976.1"/>
    <property type="molecule type" value="Genomic_DNA"/>
</dbReference>
<evidence type="ECO:0000313" key="1">
    <source>
        <dbReference type="EMBL" id="MBE9661976.1"/>
    </source>
</evidence>
<proteinExistence type="predicted"/>
<accession>A0A929KUT8</accession>
<dbReference type="RefSeq" id="WP_194111176.1">
    <property type="nucleotide sequence ID" value="NZ_JADFFL010000003.1"/>
</dbReference>